<sequence length="332" mass="36350">MPPQRFRILALSGGGFRGLYTAKILADIEQHIGEPIATRFELVAGTSIGGILALALAMEIPAERMVNLFEMHGEQIFRSRLSLKGLVRSPYTQDALLSLLKSEILFGDSLVGHCKHPVIVPSINYSSGMPVLFKTPHHPNFSRDHHHRLTDVALATSAAPGYFPRHTFGSCQYIDGGLYANAPGLLAVHEAQHFLGATRDQIHVVSIGTMSSRFTVNPSRNRNGGTYDWGGLNPANTPKRLFGIAISAQEALADQMLGHRVVQGQYYHIDDELTDERSRAVALDKADKHAREVLLGAGAEASKRSIGNPDFRELLSCRASRPNFYHGPNKNA</sequence>
<dbReference type="PANTHER" id="PTHR24138:SF12">
    <property type="entry name" value="PATATIN FAMILY PROTEIN"/>
    <property type="match status" value="1"/>
</dbReference>
<keyword evidence="1 2" id="KW-0443">Lipid metabolism</keyword>
<comment type="caution">
    <text evidence="4">The sequence shown here is derived from an EMBL/GenBank/DDBJ whole genome shotgun (WGS) entry which is preliminary data.</text>
</comment>
<dbReference type="Gene3D" id="3.40.1090.10">
    <property type="entry name" value="Cytosolic phospholipase A2 catalytic domain"/>
    <property type="match status" value="1"/>
</dbReference>
<dbReference type="SUPFAM" id="SSF52151">
    <property type="entry name" value="FabD/lysophospholipase-like"/>
    <property type="match status" value="1"/>
</dbReference>
<dbReference type="NCBIfam" id="NF041079">
    <property type="entry name" value="CBASS_lipase"/>
    <property type="match status" value="1"/>
</dbReference>
<gene>
    <name evidence="4" type="ORF">STENOSP10_02670</name>
</gene>
<dbReference type="InterPro" id="IPR016035">
    <property type="entry name" value="Acyl_Trfase/lysoPLipase"/>
</dbReference>
<feature type="short sequence motif" description="DGA/G" evidence="2">
    <location>
        <begin position="175"/>
        <end position="177"/>
    </location>
</feature>
<feature type="short sequence motif" description="GXSXG" evidence="2">
    <location>
        <begin position="45"/>
        <end position="49"/>
    </location>
</feature>
<feature type="active site" description="Nucleophile" evidence="2">
    <location>
        <position position="47"/>
    </location>
</feature>
<feature type="short sequence motif" description="GXGXXG" evidence="2">
    <location>
        <begin position="13"/>
        <end position="18"/>
    </location>
</feature>
<keyword evidence="2" id="KW-0378">Hydrolase</keyword>
<proteinExistence type="predicted"/>
<reference evidence="5" key="1">
    <citation type="submission" date="2023-07" db="EMBL/GenBank/DDBJ databases">
        <title>Genome sequence of Stenotrophomonas sp. Alg010 isolated from Sargassum waste.</title>
        <authorList>
            <person name="Mohapatra"/>
            <person name="B.R."/>
        </authorList>
    </citation>
    <scope>NUCLEOTIDE SEQUENCE [LARGE SCALE GENOMIC DNA]</scope>
    <source>
        <strain evidence="5">Alg010</strain>
    </source>
</reference>
<name>A0ABQ6Q8M8_9GAMM</name>
<evidence type="ECO:0000256" key="2">
    <source>
        <dbReference type="PROSITE-ProRule" id="PRU01161"/>
    </source>
</evidence>
<evidence type="ECO:0000313" key="4">
    <source>
        <dbReference type="EMBL" id="GMR26048.1"/>
    </source>
</evidence>
<evidence type="ECO:0000259" key="3">
    <source>
        <dbReference type="PROSITE" id="PS51635"/>
    </source>
</evidence>
<organism evidence="4 5">
    <name type="scientific">Stenotrophomonas sepilia</name>
    <dbReference type="NCBI Taxonomy" id="2860290"/>
    <lineage>
        <taxon>Bacteria</taxon>
        <taxon>Pseudomonadati</taxon>
        <taxon>Pseudomonadota</taxon>
        <taxon>Gammaproteobacteria</taxon>
        <taxon>Lysobacterales</taxon>
        <taxon>Lysobacteraceae</taxon>
        <taxon>Stenotrophomonas</taxon>
        <taxon>Stenotrophomonas maltophilia group</taxon>
    </lineage>
</organism>
<protein>
    <recommendedName>
        <fullName evidence="3">PNPLA domain-containing protein</fullName>
    </recommendedName>
</protein>
<feature type="domain" description="PNPLA" evidence="3">
    <location>
        <begin position="9"/>
        <end position="188"/>
    </location>
</feature>
<keyword evidence="2" id="KW-0442">Lipid degradation</keyword>
<feature type="active site" description="Proton acceptor" evidence="2">
    <location>
        <position position="175"/>
    </location>
</feature>
<dbReference type="CDD" id="cd07199">
    <property type="entry name" value="Pat17_PNPLA8_PNPLA9_like"/>
    <property type="match status" value="1"/>
</dbReference>
<dbReference type="Proteomes" id="UP001306668">
    <property type="component" value="Unassembled WGS sequence"/>
</dbReference>
<keyword evidence="5" id="KW-1185">Reference proteome</keyword>
<evidence type="ECO:0000256" key="1">
    <source>
        <dbReference type="ARBA" id="ARBA00023098"/>
    </source>
</evidence>
<dbReference type="InterPro" id="IPR047156">
    <property type="entry name" value="Teg/CotR/CapV-like"/>
</dbReference>
<dbReference type="EMBL" id="BTRJ01000002">
    <property type="protein sequence ID" value="GMR26048.1"/>
    <property type="molecule type" value="Genomic_DNA"/>
</dbReference>
<dbReference type="PROSITE" id="PS51635">
    <property type="entry name" value="PNPLA"/>
    <property type="match status" value="1"/>
</dbReference>
<accession>A0ABQ6Q8M8</accession>
<dbReference type="PANTHER" id="PTHR24138">
    <property type="entry name" value="INTRACELLLAR PHOSPHOLIPASE A FAMILY"/>
    <property type="match status" value="1"/>
</dbReference>
<dbReference type="InterPro" id="IPR002641">
    <property type="entry name" value="PNPLA_dom"/>
</dbReference>
<evidence type="ECO:0000313" key="5">
    <source>
        <dbReference type="Proteomes" id="UP001306668"/>
    </source>
</evidence>
<dbReference type="Pfam" id="PF01734">
    <property type="entry name" value="Patatin"/>
    <property type="match status" value="1"/>
</dbReference>